<evidence type="ECO:0000313" key="2">
    <source>
        <dbReference type="Proteomes" id="UP000077755"/>
    </source>
</evidence>
<gene>
    <name evidence="1" type="ORF">DCAR_0311428</name>
</gene>
<organism evidence="1 2">
    <name type="scientific">Daucus carota subsp. sativus</name>
    <name type="common">Carrot</name>
    <dbReference type="NCBI Taxonomy" id="79200"/>
    <lineage>
        <taxon>Eukaryota</taxon>
        <taxon>Viridiplantae</taxon>
        <taxon>Streptophyta</taxon>
        <taxon>Embryophyta</taxon>
        <taxon>Tracheophyta</taxon>
        <taxon>Spermatophyta</taxon>
        <taxon>Magnoliopsida</taxon>
        <taxon>eudicotyledons</taxon>
        <taxon>Gunneridae</taxon>
        <taxon>Pentapetalae</taxon>
        <taxon>asterids</taxon>
        <taxon>campanulids</taxon>
        <taxon>Apiales</taxon>
        <taxon>Apiaceae</taxon>
        <taxon>Apioideae</taxon>
        <taxon>Scandiceae</taxon>
        <taxon>Daucinae</taxon>
        <taxon>Daucus</taxon>
        <taxon>Daucus sect. Daucus</taxon>
    </lineage>
</organism>
<keyword evidence="2" id="KW-1185">Reference proteome</keyword>
<dbReference type="AlphaFoldDB" id="A0AAF0WPP4"/>
<reference evidence="1" key="2">
    <citation type="submission" date="2022-03" db="EMBL/GenBank/DDBJ databases">
        <title>Draft title - Genomic analysis of global carrot germplasm unveils the trajectory of domestication and the origin of high carotenoid orange carrot.</title>
        <authorList>
            <person name="Iorizzo M."/>
            <person name="Ellison S."/>
            <person name="Senalik D."/>
            <person name="Macko-Podgorni A."/>
            <person name="Grzebelus D."/>
            <person name="Bostan H."/>
            <person name="Rolling W."/>
            <person name="Curaba J."/>
            <person name="Simon P."/>
        </authorList>
    </citation>
    <scope>NUCLEOTIDE SEQUENCE</scope>
    <source>
        <tissue evidence="1">Leaf</tissue>
    </source>
</reference>
<proteinExistence type="predicted"/>
<evidence type="ECO:0000313" key="1">
    <source>
        <dbReference type="EMBL" id="WOG92168.1"/>
    </source>
</evidence>
<dbReference type="EMBL" id="CP093345">
    <property type="protein sequence ID" value="WOG92168.1"/>
    <property type="molecule type" value="Genomic_DNA"/>
</dbReference>
<reference evidence="1" key="1">
    <citation type="journal article" date="2016" name="Nat. Genet.">
        <title>A high-quality carrot genome assembly provides new insights into carotenoid accumulation and asterid genome evolution.</title>
        <authorList>
            <person name="Iorizzo M."/>
            <person name="Ellison S."/>
            <person name="Senalik D."/>
            <person name="Zeng P."/>
            <person name="Satapoomin P."/>
            <person name="Huang J."/>
            <person name="Bowman M."/>
            <person name="Iovene M."/>
            <person name="Sanseverino W."/>
            <person name="Cavagnaro P."/>
            <person name="Yildiz M."/>
            <person name="Macko-Podgorni A."/>
            <person name="Moranska E."/>
            <person name="Grzebelus E."/>
            <person name="Grzebelus D."/>
            <person name="Ashrafi H."/>
            <person name="Zheng Z."/>
            <person name="Cheng S."/>
            <person name="Spooner D."/>
            <person name="Van Deynze A."/>
            <person name="Simon P."/>
        </authorList>
    </citation>
    <scope>NUCLEOTIDE SEQUENCE</scope>
    <source>
        <tissue evidence="1">Leaf</tissue>
    </source>
</reference>
<protein>
    <submittedName>
        <fullName evidence="1">Uncharacterized protein</fullName>
    </submittedName>
</protein>
<sequence>MHKLLNIYQYIERVFKTTYTSL</sequence>
<accession>A0AAF0WPP4</accession>
<dbReference type="Proteomes" id="UP000077755">
    <property type="component" value="Chromosome 3"/>
</dbReference>
<name>A0AAF0WPP4_DAUCS</name>